<feature type="compositionally biased region" description="Polar residues" evidence="1">
    <location>
        <begin position="1"/>
        <end position="14"/>
    </location>
</feature>
<keyword evidence="3" id="KW-1185">Reference proteome</keyword>
<feature type="compositionally biased region" description="Basic and acidic residues" evidence="1">
    <location>
        <begin position="16"/>
        <end position="40"/>
    </location>
</feature>
<gene>
    <name evidence="2" type="ORF">M440DRAFT_1446787</name>
</gene>
<dbReference type="EMBL" id="KZ679138">
    <property type="protein sequence ID" value="PTB73331.1"/>
    <property type="molecule type" value="Genomic_DNA"/>
</dbReference>
<dbReference type="Proteomes" id="UP000240760">
    <property type="component" value="Unassembled WGS sequence"/>
</dbReference>
<dbReference type="OrthoDB" id="5407653at2759"/>
<name>A0A2T4BVI9_TRILO</name>
<protein>
    <submittedName>
        <fullName evidence="2">Uncharacterized protein</fullName>
    </submittedName>
</protein>
<accession>A0A2T4BVI9</accession>
<evidence type="ECO:0000313" key="3">
    <source>
        <dbReference type="Proteomes" id="UP000240760"/>
    </source>
</evidence>
<reference evidence="2 3" key="1">
    <citation type="submission" date="2016-07" db="EMBL/GenBank/DDBJ databases">
        <title>Multiple horizontal gene transfer events from other fungi enriched the ability of initially mycotrophic Trichoderma (Ascomycota) to feed on dead plant biomass.</title>
        <authorList>
            <consortium name="DOE Joint Genome Institute"/>
            <person name="Aerts A."/>
            <person name="Atanasova L."/>
            <person name="Chenthamara K."/>
            <person name="Zhang J."/>
            <person name="Grujic M."/>
            <person name="Henrissat B."/>
            <person name="Kuo A."/>
            <person name="Salamov A."/>
            <person name="Lipzen A."/>
            <person name="Labutti K."/>
            <person name="Barry K."/>
            <person name="Miao Y."/>
            <person name="Rahimi M.J."/>
            <person name="Shen Q."/>
            <person name="Grigoriev I.V."/>
            <person name="Kubicek C.P."/>
            <person name="Druzhinina I.S."/>
        </authorList>
    </citation>
    <scope>NUCLEOTIDE SEQUENCE [LARGE SCALE GENOMIC DNA]</scope>
    <source>
        <strain evidence="2 3">ATCC 18648</strain>
    </source>
</reference>
<evidence type="ECO:0000313" key="2">
    <source>
        <dbReference type="EMBL" id="PTB73331.1"/>
    </source>
</evidence>
<evidence type="ECO:0000256" key="1">
    <source>
        <dbReference type="SAM" id="MobiDB-lite"/>
    </source>
</evidence>
<feature type="region of interest" description="Disordered" evidence="1">
    <location>
        <begin position="1"/>
        <end position="55"/>
    </location>
</feature>
<sequence length="227" mass="24437">MPNAQQGGQRQGASETRGEEREREKAVDESRQAKGKEATKLFEGPSKRRQHSGICGRMPRLPVVRPSPVDKSWWAVTCLLTTINHRPSPLHLGPIESWPCVGRPAPPRIAELCACAMLGLAPKYRIPSVSSRCGTASHHSGDSCLQACTPASSARPTVELAPWREETCSCWQEEGSKRTNVCSCLHAAVAPEPPPSIAAPALSLRPGVFHLPGTLGGLLHRPLSPDV</sequence>
<proteinExistence type="predicted"/>
<dbReference type="AlphaFoldDB" id="A0A2T4BVI9"/>
<organism evidence="2 3">
    <name type="scientific">Trichoderma longibrachiatum ATCC 18648</name>
    <dbReference type="NCBI Taxonomy" id="983965"/>
    <lineage>
        <taxon>Eukaryota</taxon>
        <taxon>Fungi</taxon>
        <taxon>Dikarya</taxon>
        <taxon>Ascomycota</taxon>
        <taxon>Pezizomycotina</taxon>
        <taxon>Sordariomycetes</taxon>
        <taxon>Hypocreomycetidae</taxon>
        <taxon>Hypocreales</taxon>
        <taxon>Hypocreaceae</taxon>
        <taxon>Trichoderma</taxon>
    </lineage>
</organism>